<protein>
    <submittedName>
        <fullName evidence="1">35550_t:CDS:1</fullName>
    </submittedName>
</protein>
<comment type="caution">
    <text evidence="1">The sequence shown here is derived from an EMBL/GenBank/DDBJ whole genome shotgun (WGS) entry which is preliminary data.</text>
</comment>
<reference evidence="1" key="1">
    <citation type="submission" date="2021-06" db="EMBL/GenBank/DDBJ databases">
        <authorList>
            <person name="Kallberg Y."/>
            <person name="Tangrot J."/>
            <person name="Rosling A."/>
        </authorList>
    </citation>
    <scope>NUCLEOTIDE SEQUENCE</scope>
    <source>
        <strain evidence="1">MA461A</strain>
    </source>
</reference>
<keyword evidence="2" id="KW-1185">Reference proteome</keyword>
<dbReference type="EMBL" id="CAJVQC010041835">
    <property type="protein sequence ID" value="CAG8773896.1"/>
    <property type="molecule type" value="Genomic_DNA"/>
</dbReference>
<feature type="non-terminal residue" evidence="1">
    <location>
        <position position="114"/>
    </location>
</feature>
<proteinExistence type="predicted"/>
<dbReference type="Proteomes" id="UP000789920">
    <property type="component" value="Unassembled WGS sequence"/>
</dbReference>
<accession>A0ACA9R282</accession>
<evidence type="ECO:0000313" key="2">
    <source>
        <dbReference type="Proteomes" id="UP000789920"/>
    </source>
</evidence>
<gene>
    <name evidence="1" type="ORF">RPERSI_LOCUS16745</name>
</gene>
<evidence type="ECO:0000313" key="1">
    <source>
        <dbReference type="EMBL" id="CAG8773896.1"/>
    </source>
</evidence>
<name>A0ACA9R282_9GLOM</name>
<organism evidence="1 2">
    <name type="scientific">Racocetra persica</name>
    <dbReference type="NCBI Taxonomy" id="160502"/>
    <lineage>
        <taxon>Eukaryota</taxon>
        <taxon>Fungi</taxon>
        <taxon>Fungi incertae sedis</taxon>
        <taxon>Mucoromycota</taxon>
        <taxon>Glomeromycotina</taxon>
        <taxon>Glomeromycetes</taxon>
        <taxon>Diversisporales</taxon>
        <taxon>Gigasporaceae</taxon>
        <taxon>Racocetra</taxon>
    </lineage>
</organism>
<sequence length="114" mass="13484">MPPVLSILDRHPKYKEDFYKSKGKIHCIFCKCLITQQKKYNLDSHLNSNKHKKQKKIAESRKISQAYQNLTVLQTQINDKQEINIDLIKAFTKADIPLEKINKLKSFFQKYCIN</sequence>